<dbReference type="SUPFAM" id="SSF56349">
    <property type="entry name" value="DNA breaking-rejoining enzymes"/>
    <property type="match status" value="1"/>
</dbReference>
<evidence type="ECO:0000313" key="2">
    <source>
        <dbReference type="Proteomes" id="UP000243096"/>
    </source>
</evidence>
<comment type="caution">
    <text evidence="1">The sequence shown here is derived from an EMBL/GenBank/DDBJ whole genome shotgun (WGS) entry which is preliminary data.</text>
</comment>
<keyword evidence="2" id="KW-1185">Reference proteome</keyword>
<sequence length="252" mass="28768">MRWRCKRAELTVNSKPRHADLITFRYAAERYPREVLSQEALRMQRDNLKELAKLYEFFDAPSAPLDNIEPIHIRQYLDWRVQDAVKRFAGEGAGHKRQRGAGSRESGEGAVFAHLEFRTWARPDGKPNPCAGVRGFREVGRDTYVDDGTYQAVWAEADGPTRNAMELAYLTGQRPADVLELTIVCNEQGAALTALALRFRFENAREVAAKKARTQKRHELAAVIAALQFRDLRAKAGTDRRNWQAWRRPTTS</sequence>
<dbReference type="InterPro" id="IPR011010">
    <property type="entry name" value="DNA_brk_join_enz"/>
</dbReference>
<proteinExistence type="predicted"/>
<gene>
    <name evidence="1" type="ORF">B0O95_103186</name>
</gene>
<organism evidence="1 2">
    <name type="scientific">Mycetohabitans endofungorum</name>
    <dbReference type="NCBI Taxonomy" id="417203"/>
    <lineage>
        <taxon>Bacteria</taxon>
        <taxon>Pseudomonadati</taxon>
        <taxon>Pseudomonadota</taxon>
        <taxon>Betaproteobacteria</taxon>
        <taxon>Burkholderiales</taxon>
        <taxon>Burkholderiaceae</taxon>
        <taxon>Mycetohabitans</taxon>
    </lineage>
</organism>
<dbReference type="AlphaFoldDB" id="A0A2P5KCU5"/>
<dbReference type="Proteomes" id="UP000243096">
    <property type="component" value="Unassembled WGS sequence"/>
</dbReference>
<dbReference type="EMBL" id="PRDW01000003">
    <property type="protein sequence ID" value="PPB84495.1"/>
    <property type="molecule type" value="Genomic_DNA"/>
</dbReference>
<reference evidence="1 2" key="1">
    <citation type="submission" date="2018-01" db="EMBL/GenBank/DDBJ databases">
        <title>Genomic Encyclopedia of Type Strains, Phase III (KMG-III): the genomes of soil and plant-associated and newly described type strains.</title>
        <authorList>
            <person name="Whitman W."/>
        </authorList>
    </citation>
    <scope>NUCLEOTIDE SEQUENCE [LARGE SCALE GENOMIC DNA]</scope>
    <source>
        <strain evidence="1 2">HKI456</strain>
    </source>
</reference>
<name>A0A2P5KCU5_9BURK</name>
<evidence type="ECO:0000313" key="1">
    <source>
        <dbReference type="EMBL" id="PPB84495.1"/>
    </source>
</evidence>
<protein>
    <submittedName>
        <fullName evidence="1">Uncharacterized protein</fullName>
    </submittedName>
</protein>
<dbReference type="GO" id="GO:0003677">
    <property type="term" value="F:DNA binding"/>
    <property type="evidence" value="ECO:0007669"/>
    <property type="project" value="InterPro"/>
</dbReference>
<accession>A0A2P5KCU5</accession>